<feature type="transmembrane region" description="Helical" evidence="1">
    <location>
        <begin position="184"/>
        <end position="202"/>
    </location>
</feature>
<evidence type="ECO:0000259" key="3">
    <source>
        <dbReference type="PROSITE" id="PS50883"/>
    </source>
</evidence>
<evidence type="ECO:0000313" key="5">
    <source>
        <dbReference type="EMBL" id="MBV7264719.1"/>
    </source>
</evidence>
<dbReference type="PANTHER" id="PTHR44757:SF2">
    <property type="entry name" value="BIOFILM ARCHITECTURE MAINTENANCE PROTEIN MBAA"/>
    <property type="match status" value="1"/>
</dbReference>
<evidence type="ECO:0000259" key="4">
    <source>
        <dbReference type="PROSITE" id="PS50887"/>
    </source>
</evidence>
<dbReference type="CDD" id="cd00130">
    <property type="entry name" value="PAS"/>
    <property type="match status" value="1"/>
</dbReference>
<dbReference type="PANTHER" id="PTHR44757">
    <property type="entry name" value="DIGUANYLATE CYCLASE DGCP"/>
    <property type="match status" value="1"/>
</dbReference>
<keyword evidence="6" id="KW-1185">Reference proteome</keyword>
<dbReference type="NCBIfam" id="TIGR00229">
    <property type="entry name" value="sensory_box"/>
    <property type="match status" value="1"/>
</dbReference>
<dbReference type="CDD" id="cd01949">
    <property type="entry name" value="GGDEF"/>
    <property type="match status" value="1"/>
</dbReference>
<dbReference type="InterPro" id="IPR052155">
    <property type="entry name" value="Biofilm_reg_signaling"/>
</dbReference>
<keyword evidence="1" id="KW-0812">Transmembrane</keyword>
<feature type="domain" description="PAC" evidence="2">
    <location>
        <begin position="301"/>
        <end position="355"/>
    </location>
</feature>
<dbReference type="Pfam" id="PF00990">
    <property type="entry name" value="GGDEF"/>
    <property type="match status" value="1"/>
</dbReference>
<reference evidence="5 6" key="1">
    <citation type="submission" date="2021-04" db="EMBL/GenBank/DDBJ databases">
        <authorList>
            <person name="Pira H."/>
            <person name="Risdian C."/>
            <person name="Wink J."/>
        </authorList>
    </citation>
    <scope>NUCLEOTIDE SEQUENCE [LARGE SCALE GENOMIC DNA]</scope>
    <source>
        <strain evidence="5 6">WH131</strain>
    </source>
</reference>
<feature type="transmembrane region" description="Helical" evidence="1">
    <location>
        <begin position="112"/>
        <end position="132"/>
    </location>
</feature>
<feature type="domain" description="EAL" evidence="3">
    <location>
        <begin position="529"/>
        <end position="780"/>
    </location>
</feature>
<dbReference type="PROSITE" id="PS50883">
    <property type="entry name" value="EAL"/>
    <property type="match status" value="1"/>
</dbReference>
<dbReference type="InterPro" id="IPR000014">
    <property type="entry name" value="PAS"/>
</dbReference>
<accession>A0ABS6SI84</accession>
<dbReference type="SMART" id="SM00267">
    <property type="entry name" value="GGDEF"/>
    <property type="match status" value="1"/>
</dbReference>
<dbReference type="PROSITE" id="PS50113">
    <property type="entry name" value="PAC"/>
    <property type="match status" value="1"/>
</dbReference>
<evidence type="ECO:0000256" key="1">
    <source>
        <dbReference type="SAM" id="Phobius"/>
    </source>
</evidence>
<evidence type="ECO:0000259" key="2">
    <source>
        <dbReference type="PROSITE" id="PS50113"/>
    </source>
</evidence>
<dbReference type="CDD" id="cd01948">
    <property type="entry name" value="EAL"/>
    <property type="match status" value="1"/>
</dbReference>
<gene>
    <name evidence="5" type="ORF">KCG45_00840</name>
</gene>
<dbReference type="Pfam" id="PF08448">
    <property type="entry name" value="PAS_4"/>
    <property type="match status" value="1"/>
</dbReference>
<comment type="caution">
    <text evidence="5">The sequence shown here is derived from an EMBL/GenBank/DDBJ whole genome shotgun (WGS) entry which is preliminary data.</text>
</comment>
<feature type="domain" description="GGDEF" evidence="4">
    <location>
        <begin position="387"/>
        <end position="520"/>
    </location>
</feature>
<dbReference type="Pfam" id="PF00563">
    <property type="entry name" value="EAL"/>
    <property type="match status" value="1"/>
</dbReference>
<dbReference type="NCBIfam" id="TIGR00254">
    <property type="entry name" value="GGDEF"/>
    <property type="match status" value="1"/>
</dbReference>
<dbReference type="Proteomes" id="UP000699975">
    <property type="component" value="Unassembled WGS sequence"/>
</dbReference>
<name>A0ABS6SI84_9SPHN</name>
<dbReference type="EMBL" id="JAGSPB010000001">
    <property type="protein sequence ID" value="MBV7264719.1"/>
    <property type="molecule type" value="Genomic_DNA"/>
</dbReference>
<sequence length="786" mass="86878">MSKPVPSQQQARPPELSVSAVLGFKNRGDADWVRLRGLQYASLAKLTVSRGCGQAVLALFVAQIYIGTVPLHWLAAWLLGLCLVHARGILIDNKLADSESRTVTSQDFRRNLSSAILSGLMWSVPVLVFAPFGTATDLASLLLVLVLIVAGSIYFATNAPISIVGATILISLATMTHAALSDMWILVGMTFVFMVASVLGAIEVGRVHLAARIAETSLVEKEEVVSLLLREFEENEADWLWEIDTTRRLRSVSPRFAFALGHRQSEVEGKPLLELIATRDCDPRDYAPSLRELAERLKAHENFSNLIVHVSIRGEERWWELSGTPMRDDRGKFIGFRGVGSDVTEQRASSEKIAYLARFDTLTALPNRLQINEGLGEALRYAAQWRTRCALLMVDLDRFKAVNDSLGHMIGDKLLAQVSSRLQTIIGGDLLCGRLGGDEFAIVIRDASDSDLISSTALKVIEVLSEPYQVDQHTLYVGASVGSAVGPRDGNSVEELMRNADLALYRAKDVGGGEHCRFEPELHATAEERRRLEVSLRKAVLEDEFVLHYQPVVDARNEQIVSFEALVRWNSPEHGFVSPGKFIPLAEDTRLIVPLGRWILRESCMEARAWPDDIKVNVNVSPEQLLEPEFHQDVIDALAASGLRPERLEVEVTESIFVRDATTARNSLEQIMALGCSVALDDFGTGYSSLGYLRKLRFSTIKVDRTFVQGAAQGSNESLAIINAVVAMAQSLDMTTTAEGVETAEEAELIRNLGCDKIQGFYFGRPMSKEEAIRLFRTMNDQREAS</sequence>
<dbReference type="InterPro" id="IPR000160">
    <property type="entry name" value="GGDEF_dom"/>
</dbReference>
<proteinExistence type="predicted"/>
<dbReference type="InterPro" id="IPR000700">
    <property type="entry name" value="PAS-assoc_C"/>
</dbReference>
<dbReference type="SMART" id="SM00052">
    <property type="entry name" value="EAL"/>
    <property type="match status" value="1"/>
</dbReference>
<feature type="transmembrane region" description="Helical" evidence="1">
    <location>
        <begin position="72"/>
        <end position="91"/>
    </location>
</feature>
<evidence type="ECO:0000313" key="6">
    <source>
        <dbReference type="Proteomes" id="UP000699975"/>
    </source>
</evidence>
<dbReference type="PROSITE" id="PS50887">
    <property type="entry name" value="GGDEF"/>
    <property type="match status" value="1"/>
</dbReference>
<organism evidence="5 6">
    <name type="scientific">Erythrobacter ani</name>
    <dbReference type="NCBI Taxonomy" id="2827235"/>
    <lineage>
        <taxon>Bacteria</taxon>
        <taxon>Pseudomonadati</taxon>
        <taxon>Pseudomonadota</taxon>
        <taxon>Alphaproteobacteria</taxon>
        <taxon>Sphingomonadales</taxon>
        <taxon>Erythrobacteraceae</taxon>
        <taxon>Erythrobacter/Porphyrobacter group</taxon>
        <taxon>Erythrobacter</taxon>
    </lineage>
</organism>
<dbReference type="InterPro" id="IPR013656">
    <property type="entry name" value="PAS_4"/>
</dbReference>
<keyword evidence="1" id="KW-0472">Membrane</keyword>
<protein>
    <submittedName>
        <fullName evidence="5">EAL domain-containing protein</fullName>
    </submittedName>
</protein>
<feature type="transmembrane region" description="Helical" evidence="1">
    <location>
        <begin position="43"/>
        <end position="66"/>
    </location>
</feature>
<keyword evidence="1" id="KW-1133">Transmembrane helix</keyword>
<dbReference type="InterPro" id="IPR001633">
    <property type="entry name" value="EAL_dom"/>
</dbReference>